<evidence type="ECO:0000256" key="1">
    <source>
        <dbReference type="ARBA" id="ARBA00007521"/>
    </source>
</evidence>
<evidence type="ECO:0000313" key="3">
    <source>
        <dbReference type="EMBL" id="VYU03370.1"/>
    </source>
</evidence>
<protein>
    <submittedName>
        <fullName evidence="3">PemK-like protein</fullName>
    </submittedName>
</protein>
<dbReference type="InterPro" id="IPR011067">
    <property type="entry name" value="Plasmid_toxin/cell-grow_inhib"/>
</dbReference>
<accession>A0A6N3BF39</accession>
<dbReference type="AlphaFoldDB" id="A0A6N3BF39"/>
<dbReference type="Gene3D" id="2.30.30.110">
    <property type="match status" value="1"/>
</dbReference>
<dbReference type="GO" id="GO:0003677">
    <property type="term" value="F:DNA binding"/>
    <property type="evidence" value="ECO:0007669"/>
    <property type="project" value="InterPro"/>
</dbReference>
<dbReference type="InterPro" id="IPR003477">
    <property type="entry name" value="PemK-like"/>
</dbReference>
<name>A0A6N3BF39_VEIPA</name>
<dbReference type="SUPFAM" id="SSF50118">
    <property type="entry name" value="Cell growth inhibitor/plasmid maintenance toxic component"/>
    <property type="match status" value="1"/>
</dbReference>
<organism evidence="3">
    <name type="scientific">Veillonella parvula</name>
    <name type="common">Staphylococcus parvulus</name>
    <dbReference type="NCBI Taxonomy" id="29466"/>
    <lineage>
        <taxon>Bacteria</taxon>
        <taxon>Bacillati</taxon>
        <taxon>Bacillota</taxon>
        <taxon>Negativicutes</taxon>
        <taxon>Veillonellales</taxon>
        <taxon>Veillonellaceae</taxon>
        <taxon>Veillonella</taxon>
    </lineage>
</organism>
<dbReference type="Pfam" id="PF02452">
    <property type="entry name" value="PemK_toxin"/>
    <property type="match status" value="1"/>
</dbReference>
<dbReference type="RefSeq" id="WP_024062611.1">
    <property type="nucleotide sequence ID" value="NZ_CACRUG010000006.1"/>
</dbReference>
<gene>
    <name evidence="3" type="ORF">VPLFYP99_01806</name>
</gene>
<comment type="similarity">
    <text evidence="1">Belongs to the PemK/MazF family.</text>
</comment>
<sequence length="251" mass="29276">MSIQSIVQKLDSISRNSHVHFKKLDDWINTYLDFIPLENKNCETKLPNIKRGQILYVNFGYNVLSEFRYKHYCVALNNSPKNNPKVTVVPITSKYHPHQLSISYELADNLETIIRDKERSNFWKPFRMIYPELQTRGFTAISPAIGAYDTILPNCTNFINHAMTYLSDEDIELRNTLKQILISLKKFDNFYKSSPKLLQSSFLKVEDITTISKARIISPQYKSHPLYQLMLSTSTLDRLDQEIISKFTKPN</sequence>
<evidence type="ECO:0000256" key="2">
    <source>
        <dbReference type="ARBA" id="ARBA00022649"/>
    </source>
</evidence>
<reference evidence="3" key="1">
    <citation type="submission" date="2019-11" db="EMBL/GenBank/DDBJ databases">
        <authorList>
            <person name="Feng L."/>
        </authorList>
    </citation>
    <scope>NUCLEOTIDE SEQUENCE</scope>
    <source>
        <strain evidence="3">VparvulaLFYP99</strain>
    </source>
</reference>
<dbReference type="EMBL" id="CACRUG010000006">
    <property type="protein sequence ID" value="VYU03370.1"/>
    <property type="molecule type" value="Genomic_DNA"/>
</dbReference>
<keyword evidence="2" id="KW-1277">Toxin-antitoxin system</keyword>
<proteinExistence type="inferred from homology"/>